<keyword evidence="1" id="KW-0378">Hydrolase</keyword>
<dbReference type="InterPro" id="IPR000845">
    <property type="entry name" value="Nucleoside_phosphorylase_d"/>
</dbReference>
<dbReference type="GO" id="GO:0005829">
    <property type="term" value="C:cytosol"/>
    <property type="evidence" value="ECO:0007669"/>
    <property type="project" value="TreeGrafter"/>
</dbReference>
<dbReference type="Proteomes" id="UP000218644">
    <property type="component" value="Unassembled WGS sequence"/>
</dbReference>
<dbReference type="GO" id="GO:0008714">
    <property type="term" value="F:AMP nucleosidase activity"/>
    <property type="evidence" value="ECO:0007669"/>
    <property type="project" value="UniProtKB-UniRule"/>
</dbReference>
<dbReference type="NCBIfam" id="TIGR01717">
    <property type="entry name" value="AMP-nucleosdse"/>
    <property type="match status" value="1"/>
</dbReference>
<dbReference type="NCBIfam" id="NF006142">
    <property type="entry name" value="PRK08292.1"/>
    <property type="match status" value="1"/>
</dbReference>
<dbReference type="GO" id="GO:0044209">
    <property type="term" value="P:AMP salvage"/>
    <property type="evidence" value="ECO:0007669"/>
    <property type="project" value="InterPro"/>
</dbReference>
<reference evidence="4 5" key="1">
    <citation type="submission" date="2017-08" db="EMBL/GenBank/DDBJ databases">
        <title>WGS of Clinical strains of the CDC Group NO-1 linked to zoonotic infections in humans.</title>
        <authorList>
            <person name="Bernier A.-M."/>
            <person name="Bernard K."/>
        </authorList>
    </citation>
    <scope>NUCLEOTIDE SEQUENCE [LARGE SCALE GENOMIC DNA]</scope>
    <source>
        <strain evidence="4 5">NML79-0751</strain>
    </source>
</reference>
<evidence type="ECO:0000256" key="1">
    <source>
        <dbReference type="HAMAP-Rule" id="MF_01932"/>
    </source>
</evidence>
<dbReference type="GO" id="GO:0009116">
    <property type="term" value="P:nucleoside metabolic process"/>
    <property type="evidence" value="ECO:0007669"/>
    <property type="project" value="InterPro"/>
</dbReference>
<dbReference type="Gene3D" id="3.30.1730.10">
    <property type="entry name" value="AMP nucleoside phosphorylase, N-terminal domain"/>
    <property type="match status" value="1"/>
</dbReference>
<dbReference type="Pfam" id="PF10423">
    <property type="entry name" value="AMNp_N"/>
    <property type="match status" value="1"/>
</dbReference>
<dbReference type="EC" id="3.2.2.4" evidence="1"/>
<dbReference type="PANTHER" id="PTHR43691:SF6">
    <property type="entry name" value="AMP NUCLEOSIDASE"/>
    <property type="match status" value="1"/>
</dbReference>
<evidence type="ECO:0000313" key="4">
    <source>
        <dbReference type="EMBL" id="PAT36902.1"/>
    </source>
</evidence>
<name>A0A2A2AGR2_9BURK</name>
<comment type="caution">
    <text evidence="4">The sequence shown here is derived from an EMBL/GenBank/DDBJ whole genome shotgun (WGS) entry which is preliminary data.</text>
</comment>
<dbReference type="PANTHER" id="PTHR43691">
    <property type="entry name" value="URIDINE PHOSPHORYLASE"/>
    <property type="match status" value="1"/>
</dbReference>
<accession>A0A2A2AGR2</accession>
<organism evidence="4 5">
    <name type="scientific">Vandammella animalimorsus</name>
    <dbReference type="NCBI Taxonomy" id="2029117"/>
    <lineage>
        <taxon>Bacteria</taxon>
        <taxon>Pseudomonadati</taxon>
        <taxon>Pseudomonadota</taxon>
        <taxon>Betaproteobacteria</taxon>
        <taxon>Burkholderiales</taxon>
        <taxon>Comamonadaceae</taxon>
        <taxon>Vandammella</taxon>
    </lineage>
</organism>
<dbReference type="InterPro" id="IPR035994">
    <property type="entry name" value="Nucleoside_phosphorylase_sf"/>
</dbReference>
<evidence type="ECO:0000259" key="2">
    <source>
        <dbReference type="Pfam" id="PF01048"/>
    </source>
</evidence>
<dbReference type="InterPro" id="IPR037109">
    <property type="entry name" value="AMP_N_sf"/>
</dbReference>
<dbReference type="HAMAP" id="MF_01932">
    <property type="entry name" value="AMP_nucleosidase"/>
    <property type="match status" value="1"/>
</dbReference>
<feature type="domain" description="AMP nucleoside phosphorylase N-terminal" evidence="3">
    <location>
        <begin position="29"/>
        <end position="186"/>
    </location>
</feature>
<feature type="domain" description="Nucleoside phosphorylase" evidence="2">
    <location>
        <begin position="317"/>
        <end position="482"/>
    </location>
</feature>
<proteinExistence type="inferred from homology"/>
<comment type="function">
    <text evidence="1">Catalyzes the hydrolysis of the N-glycosidic bond of AMP to form adenine and ribose 5-phosphate. Involved in regulation of AMP concentrations.</text>
</comment>
<sequence length="536" mass="58716">MPEPRLHDSPEPDTPAATSWSLHTDADSALAAVAALYQQQTSRLRHGLQRFLAGEDTGPVRACYPQVRIVPADTVDSALASFNTQSAYGFVAGPGCYQSTLTRPDLFADYYREQFSLLLQHHRVPLQVGLSGEPMALHFADVEQALADAPLSPQRKQLLHLYFDAPDLLHVDDDVANGTARFAPGEPQPLSLFTAQRVDLSLQRLRHYSGTAPECFQHYVLFTNYQFYIEEFLRTAQAELAREGSAYTALIEPGNRISWRSGLSPASAQVEPWLAALATAQAAQDAQATQAGGSANHAASGPSTGRLPQMAAYHLVQPGGQGITLVNIGIGPANAKTMTDHIAVLRPHVWIMLGHCAGLQSSQQLGDYVLAHGYIRDDHVLDEDLPTWVPIPALAEVQQALEQAVGQVCGVSGLQVKRIMRTGTVASTDNRNWELLDYQTPLTRFKQGRAIALDMESATIAANGYRFRVPYGILLCVSDKPLHGELKLPGMANQFYRGRVLQHLQIGIQAIQILQAQEHARLHSRKLRSHADVAFR</sequence>
<dbReference type="RefSeq" id="WP_095557966.1">
    <property type="nucleotide sequence ID" value="NZ_NSJD01000048.1"/>
</dbReference>
<protein>
    <recommendedName>
        <fullName evidence="1">AMP nucleosidase</fullName>
        <ecNumber evidence="1">3.2.2.4</ecNumber>
    </recommendedName>
</protein>
<dbReference type="Gene3D" id="3.40.50.1580">
    <property type="entry name" value="Nucleoside phosphorylase domain"/>
    <property type="match status" value="1"/>
</dbReference>
<dbReference type="SUPFAM" id="SSF53167">
    <property type="entry name" value="Purine and uridine phosphorylases"/>
    <property type="match status" value="1"/>
</dbReference>
<dbReference type="InterPro" id="IPR018953">
    <property type="entry name" value="AMP_nucleoside_Pase_N"/>
</dbReference>
<evidence type="ECO:0000259" key="3">
    <source>
        <dbReference type="Pfam" id="PF10423"/>
    </source>
</evidence>
<comment type="similarity">
    <text evidence="1">Belongs to the AMP nucleosidase family.</text>
</comment>
<dbReference type="AlphaFoldDB" id="A0A2A2AGR2"/>
<dbReference type="InterPro" id="IPR011271">
    <property type="entry name" value="AMP_nucleosidase"/>
</dbReference>
<evidence type="ECO:0000313" key="5">
    <source>
        <dbReference type="Proteomes" id="UP000218644"/>
    </source>
</evidence>
<dbReference type="EMBL" id="NSJD01000048">
    <property type="protein sequence ID" value="PAT36902.1"/>
    <property type="molecule type" value="Genomic_DNA"/>
</dbReference>
<comment type="catalytic activity">
    <reaction evidence="1">
        <text>AMP + H2O = D-ribose 5-phosphate + adenine</text>
        <dbReference type="Rhea" id="RHEA:20129"/>
        <dbReference type="ChEBI" id="CHEBI:15377"/>
        <dbReference type="ChEBI" id="CHEBI:16708"/>
        <dbReference type="ChEBI" id="CHEBI:78346"/>
        <dbReference type="ChEBI" id="CHEBI:456215"/>
        <dbReference type="EC" id="3.2.2.4"/>
    </reaction>
</comment>
<dbReference type="Pfam" id="PF01048">
    <property type="entry name" value="PNP_UDP_1"/>
    <property type="match status" value="1"/>
</dbReference>
<gene>
    <name evidence="1" type="primary">amn</name>
    <name evidence="4" type="ORF">CK623_14140</name>
</gene>